<sequence>MAVVIRYKVDIIKAEEYPQVLEVWEASVRATHHFLTEGDIQFFKPFVQSGLLQMGELACIRDEQNLIAGFIGVEKEKIEMLFIHPSWRGRRIGYQLVMHAIDTFHANYVDVNVQNEQAVGFYKHIGFTVIGKSEADSMGKPFPLLHMQLSLDHDIQTKE</sequence>
<evidence type="ECO:0000256" key="1">
    <source>
        <dbReference type="ARBA" id="ARBA00022679"/>
    </source>
</evidence>
<reference evidence="5" key="1">
    <citation type="submission" date="2016-10" db="EMBL/GenBank/DDBJ databases">
        <authorList>
            <person name="Varghese N."/>
            <person name="Submissions S."/>
        </authorList>
    </citation>
    <scope>NUCLEOTIDE SEQUENCE [LARGE SCALE GENOMIC DNA]</scope>
    <source>
        <strain evidence="5">DSM 13327</strain>
    </source>
</reference>
<dbReference type="PROSITE" id="PS51186">
    <property type="entry name" value="GNAT"/>
    <property type="match status" value="1"/>
</dbReference>
<evidence type="ECO:0000259" key="3">
    <source>
        <dbReference type="PROSITE" id="PS51186"/>
    </source>
</evidence>
<dbReference type="RefSeq" id="WP_090932112.1">
    <property type="nucleotide sequence ID" value="NZ_FOTS01000002.1"/>
</dbReference>
<name>A0A1I4GXV6_9FIRM</name>
<dbReference type="PANTHER" id="PTHR43800:SF1">
    <property type="entry name" value="PEPTIDYL-LYSINE N-ACETYLTRANSFERASE YJAB"/>
    <property type="match status" value="1"/>
</dbReference>
<dbReference type="EMBL" id="FOTS01000002">
    <property type="protein sequence ID" value="SFL34785.1"/>
    <property type="molecule type" value="Genomic_DNA"/>
</dbReference>
<feature type="domain" description="N-acetyltransferase" evidence="3">
    <location>
        <begin position="7"/>
        <end position="152"/>
    </location>
</feature>
<dbReference type="STRING" id="1123291.SAMN04490355_100225"/>
<dbReference type="PANTHER" id="PTHR43800">
    <property type="entry name" value="PEPTIDYL-LYSINE N-ACETYLTRANSFERASE YJAB"/>
    <property type="match status" value="1"/>
</dbReference>
<keyword evidence="1 4" id="KW-0808">Transferase</keyword>
<dbReference type="Proteomes" id="UP000199520">
    <property type="component" value="Unassembled WGS sequence"/>
</dbReference>
<evidence type="ECO:0000256" key="2">
    <source>
        <dbReference type="ARBA" id="ARBA00023315"/>
    </source>
</evidence>
<proteinExistence type="predicted"/>
<dbReference type="GO" id="GO:0016747">
    <property type="term" value="F:acyltransferase activity, transferring groups other than amino-acyl groups"/>
    <property type="evidence" value="ECO:0007669"/>
    <property type="project" value="InterPro"/>
</dbReference>
<dbReference type="InterPro" id="IPR000182">
    <property type="entry name" value="GNAT_dom"/>
</dbReference>
<dbReference type="SUPFAM" id="SSF55729">
    <property type="entry name" value="Acyl-CoA N-acyltransferases (Nat)"/>
    <property type="match status" value="1"/>
</dbReference>
<keyword evidence="2" id="KW-0012">Acyltransferase</keyword>
<dbReference type="InterPro" id="IPR016181">
    <property type="entry name" value="Acyl_CoA_acyltransferase"/>
</dbReference>
<dbReference type="CDD" id="cd04301">
    <property type="entry name" value="NAT_SF"/>
    <property type="match status" value="1"/>
</dbReference>
<organism evidence="4 5">
    <name type="scientific">Pelosinus propionicus DSM 13327</name>
    <dbReference type="NCBI Taxonomy" id="1123291"/>
    <lineage>
        <taxon>Bacteria</taxon>
        <taxon>Bacillati</taxon>
        <taxon>Bacillota</taxon>
        <taxon>Negativicutes</taxon>
        <taxon>Selenomonadales</taxon>
        <taxon>Sporomusaceae</taxon>
        <taxon>Pelosinus</taxon>
    </lineage>
</organism>
<evidence type="ECO:0000313" key="5">
    <source>
        <dbReference type="Proteomes" id="UP000199520"/>
    </source>
</evidence>
<accession>A0A1I4GXV6</accession>
<dbReference type="AlphaFoldDB" id="A0A1I4GXV6"/>
<keyword evidence="5" id="KW-1185">Reference proteome</keyword>
<protein>
    <submittedName>
        <fullName evidence="4">Putative acetyltransferase</fullName>
    </submittedName>
</protein>
<dbReference type="Gene3D" id="3.40.630.30">
    <property type="match status" value="1"/>
</dbReference>
<dbReference type="Pfam" id="PF13673">
    <property type="entry name" value="Acetyltransf_10"/>
    <property type="match status" value="1"/>
</dbReference>
<evidence type="ECO:0000313" key="4">
    <source>
        <dbReference type="EMBL" id="SFL34785.1"/>
    </source>
</evidence>
<dbReference type="OrthoDB" id="88131at2"/>
<gene>
    <name evidence="4" type="ORF">SAMN04490355_100225</name>
</gene>